<dbReference type="PATRIC" id="fig|658445.3.peg.1714"/>
<dbReference type="PIRSF" id="PIRSF005962">
    <property type="entry name" value="Pept_M20D_amidohydro"/>
    <property type="match status" value="1"/>
</dbReference>
<proteinExistence type="predicted"/>
<feature type="binding site" evidence="2">
    <location>
        <position position="169"/>
    </location>
    <ligand>
        <name>Mn(2+)</name>
        <dbReference type="ChEBI" id="CHEBI:29035"/>
        <label>2</label>
    </ligand>
</feature>
<name>A0A0C5WHI1_9GAMM</name>
<dbReference type="SUPFAM" id="SSF55031">
    <property type="entry name" value="Bacterial exopeptidase dimerisation domain"/>
    <property type="match status" value="1"/>
</dbReference>
<evidence type="ECO:0000313" key="3">
    <source>
        <dbReference type="EMBL" id="AJR06603.1"/>
    </source>
</evidence>
<gene>
    <name evidence="3" type="ORF">H744_1c1585</name>
</gene>
<dbReference type="InterPro" id="IPR017439">
    <property type="entry name" value="Amidohydrolase"/>
</dbReference>
<dbReference type="InterPro" id="IPR036264">
    <property type="entry name" value="Bact_exopeptidase_dim_dom"/>
</dbReference>
<keyword evidence="1 3" id="KW-0378">Hydrolase</keyword>
<dbReference type="Proteomes" id="UP000032303">
    <property type="component" value="Chromosome 1"/>
</dbReference>
<dbReference type="GO" id="GO:0016787">
    <property type="term" value="F:hydrolase activity"/>
    <property type="evidence" value="ECO:0007669"/>
    <property type="project" value="UniProtKB-KW"/>
</dbReference>
<dbReference type="AlphaFoldDB" id="A0A0C5WHI1"/>
<organism evidence="3 4">
    <name type="scientific">Photobacterium gaetbulicola Gung47</name>
    <dbReference type="NCBI Taxonomy" id="658445"/>
    <lineage>
        <taxon>Bacteria</taxon>
        <taxon>Pseudomonadati</taxon>
        <taxon>Pseudomonadota</taxon>
        <taxon>Gammaproteobacteria</taxon>
        <taxon>Vibrionales</taxon>
        <taxon>Vibrionaceae</taxon>
        <taxon>Photobacterium</taxon>
    </lineage>
</organism>
<dbReference type="Gene3D" id="3.40.630.10">
    <property type="entry name" value="Zn peptidases"/>
    <property type="match status" value="1"/>
</dbReference>
<dbReference type="Pfam" id="PF01546">
    <property type="entry name" value="Peptidase_M20"/>
    <property type="match status" value="1"/>
</dbReference>
<dbReference type="NCBIfam" id="TIGR01891">
    <property type="entry name" value="amidohydrolases"/>
    <property type="match status" value="1"/>
</dbReference>
<feature type="binding site" evidence="2">
    <location>
        <position position="108"/>
    </location>
    <ligand>
        <name>Mn(2+)</name>
        <dbReference type="ChEBI" id="CHEBI:29035"/>
        <label>2</label>
    </ligand>
</feature>
<evidence type="ECO:0000313" key="4">
    <source>
        <dbReference type="Proteomes" id="UP000032303"/>
    </source>
</evidence>
<comment type="cofactor">
    <cofactor evidence="2">
        <name>Mn(2+)</name>
        <dbReference type="ChEBI" id="CHEBI:29035"/>
    </cofactor>
    <text evidence="2">The Mn(2+) ion enhances activity.</text>
</comment>
<evidence type="ECO:0000256" key="2">
    <source>
        <dbReference type="PIRSR" id="PIRSR005962-1"/>
    </source>
</evidence>
<dbReference type="InterPro" id="IPR002933">
    <property type="entry name" value="Peptidase_M20"/>
</dbReference>
<dbReference type="GO" id="GO:0046872">
    <property type="term" value="F:metal ion binding"/>
    <property type="evidence" value="ECO:0007669"/>
    <property type="project" value="UniProtKB-KW"/>
</dbReference>
<dbReference type="PANTHER" id="PTHR11014:SF169">
    <property type="entry name" value="CLAN MH, FAMILY M20, PEPTIDASE T-LIKE METALLOPEPTIDASE"/>
    <property type="match status" value="1"/>
</dbReference>
<protein>
    <submittedName>
        <fullName evidence="3">Hydrolase</fullName>
    </submittedName>
</protein>
<dbReference type="KEGG" id="pgb:H744_1c1585"/>
<evidence type="ECO:0000256" key="1">
    <source>
        <dbReference type="ARBA" id="ARBA00022801"/>
    </source>
</evidence>
<feature type="binding site" evidence="2">
    <location>
        <position position="367"/>
    </location>
    <ligand>
        <name>Mn(2+)</name>
        <dbReference type="ChEBI" id="CHEBI:29035"/>
        <label>2</label>
    </ligand>
</feature>
<feature type="binding site" evidence="2">
    <location>
        <position position="110"/>
    </location>
    <ligand>
        <name>Mn(2+)</name>
        <dbReference type="ChEBI" id="CHEBI:29035"/>
        <label>2</label>
    </ligand>
</feature>
<dbReference type="Gene3D" id="3.30.70.360">
    <property type="match status" value="1"/>
</dbReference>
<keyword evidence="2" id="KW-0479">Metal-binding</keyword>
<sequence length="404" mass="44424">MQLKSLAVQKIMIAPIESFDPVAFRRCLHQYPELSHCEHRTAEMINQQLRQFGLTPRTGLGGHGTVVEFDSGKPGKTSLFRADFDALPIQEQADRPYASRQAGVMHACGHDGHTASLMAVAKHLSEHPPQSGRVLLLFQPAEETGAGAAAMLQDPWLAEQHIDSVFAYHNLPGYPLNTVLIKPNSFACASTGVTIELFGKTSHAAKPEDGLPPTAAMINTIELIQRLPLQFPEVFALTTVVHASLGETTNGEAAFGTAPGYAKVLATLRSDDSQTLVAMKSLIEQQISALCATEQLRSEISWQEWFNAAVNSQQHCQQVIEQARSLDLPVERLKEPMRWSEDMAEFLAQWPGALFCLGSGEHHPQLHNPDYDFPDTLIDTACNLFRALINDIHCGTHQAEHEGQ</sequence>
<dbReference type="HOGENOM" id="CLU_023257_1_0_6"/>
<dbReference type="EMBL" id="CP005973">
    <property type="protein sequence ID" value="AJR06603.1"/>
    <property type="molecule type" value="Genomic_DNA"/>
</dbReference>
<reference evidence="3 4" key="1">
    <citation type="submission" date="2013-05" db="EMBL/GenBank/DDBJ databases">
        <title>Complete genome sequence of the lipase-producing bacterium Photobacterium gaetbulicola Gung47.</title>
        <authorList>
            <person name="Kim Y.-O."/>
        </authorList>
    </citation>
    <scope>NUCLEOTIDE SEQUENCE [LARGE SCALE GENOMIC DNA]</scope>
    <source>
        <strain evidence="3 4">Gung47</strain>
    </source>
</reference>
<accession>A0A0C5WHI1</accession>
<keyword evidence="2" id="KW-0464">Manganese</keyword>
<keyword evidence="4" id="KW-1185">Reference proteome</keyword>
<dbReference type="SUPFAM" id="SSF53187">
    <property type="entry name" value="Zn-dependent exopeptidases"/>
    <property type="match status" value="1"/>
</dbReference>
<feature type="binding site" evidence="2">
    <location>
        <position position="143"/>
    </location>
    <ligand>
        <name>Mn(2+)</name>
        <dbReference type="ChEBI" id="CHEBI:29035"/>
        <label>2</label>
    </ligand>
</feature>
<dbReference type="PANTHER" id="PTHR11014">
    <property type="entry name" value="PEPTIDASE M20 FAMILY MEMBER"/>
    <property type="match status" value="1"/>
</dbReference>
<dbReference type="STRING" id="658445.H744_1c1585"/>